<keyword evidence="2 5" id="KW-0812">Transmembrane</keyword>
<organism evidence="7 8">
    <name type="scientific">Runella rosea</name>
    <dbReference type="NCBI Taxonomy" id="2259595"/>
    <lineage>
        <taxon>Bacteria</taxon>
        <taxon>Pseudomonadati</taxon>
        <taxon>Bacteroidota</taxon>
        <taxon>Cytophagia</taxon>
        <taxon>Cytophagales</taxon>
        <taxon>Spirosomataceae</taxon>
        <taxon>Runella</taxon>
    </lineage>
</organism>
<dbReference type="InterPro" id="IPR011547">
    <property type="entry name" value="SLC26A/SulP_dom"/>
</dbReference>
<evidence type="ECO:0000259" key="6">
    <source>
        <dbReference type="Pfam" id="PF00916"/>
    </source>
</evidence>
<dbReference type="AlphaFoldDB" id="A0A344TN46"/>
<feature type="transmembrane region" description="Helical" evidence="5">
    <location>
        <begin position="166"/>
        <end position="185"/>
    </location>
</feature>
<reference evidence="7 8" key="1">
    <citation type="submission" date="2018-07" db="EMBL/GenBank/DDBJ databases">
        <title>Genome sequencing of Runella.</title>
        <authorList>
            <person name="Baek M.-G."/>
            <person name="Yi H."/>
        </authorList>
    </citation>
    <scope>NUCLEOTIDE SEQUENCE [LARGE SCALE GENOMIC DNA]</scope>
    <source>
        <strain evidence="7 8">HYN0085</strain>
    </source>
</reference>
<feature type="transmembrane region" description="Helical" evidence="5">
    <location>
        <begin position="114"/>
        <end position="132"/>
    </location>
</feature>
<dbReference type="Proteomes" id="UP000251993">
    <property type="component" value="Chromosome"/>
</dbReference>
<dbReference type="PANTHER" id="PTHR11814">
    <property type="entry name" value="SULFATE TRANSPORTER"/>
    <property type="match status" value="1"/>
</dbReference>
<sequence>MKDLLNDLKQDLPAGLVVFLVALPLCLGIALASGAPLFSGVIAGIVGGIVVALASGSPVSVSGPAAGLTVIVLNSIQQLGSYELFLLAVVMAGIMQVVLGYLKAGIIGHYFPSSVIKGMLAAIGLILVFKQIPHALGYDKDSEGDFVFVQVDGENTFSEILNALNFLQPGAIIIATLSLLILIAWDKPFFKRYTFFKFVPGALVVVALGVGLNEFFKVAFPVLALENDHLVKLPVARSVNEFIGQFTLPDFSGFSNYNVYIIAFTIAIVASLESLLSVEAADKLDPYKRNTPTNRELKAQGLGNIISGLIGGLPLTAVIVRSSANINSGAKTKKSAIIHGLFLLISVVGFASLLNKIPLACLAAVLLMVGYKLAKLSLFKSMYALGWEQFVPFVVTIVAILFSDLLKGIGIGMAVSIFFILRNNYKRAYYFMKEKRSEGETITIQLVEDVTFINKGVITLTLDKLPFNSNVIIDGSKSHNIDLDVLEIIHNFRETAVLRGIKLELKGIPAFKGVAGH</sequence>
<evidence type="ECO:0000313" key="8">
    <source>
        <dbReference type="Proteomes" id="UP000251993"/>
    </source>
</evidence>
<dbReference type="GO" id="GO:0055085">
    <property type="term" value="P:transmembrane transport"/>
    <property type="evidence" value="ECO:0007669"/>
    <property type="project" value="InterPro"/>
</dbReference>
<comment type="subcellular location">
    <subcellularLocation>
        <location evidence="1">Membrane</location>
        <topology evidence="1">Multi-pass membrane protein</topology>
    </subcellularLocation>
</comment>
<name>A0A344TN46_9BACT</name>
<feature type="transmembrane region" description="Helical" evidence="5">
    <location>
        <begin position="408"/>
        <end position="425"/>
    </location>
</feature>
<accession>A0A344TN46</accession>
<evidence type="ECO:0000256" key="3">
    <source>
        <dbReference type="ARBA" id="ARBA00022989"/>
    </source>
</evidence>
<evidence type="ECO:0000256" key="4">
    <source>
        <dbReference type="ARBA" id="ARBA00023136"/>
    </source>
</evidence>
<feature type="transmembrane region" description="Helical" evidence="5">
    <location>
        <begin position="12"/>
        <end position="31"/>
    </location>
</feature>
<feature type="transmembrane region" description="Helical" evidence="5">
    <location>
        <begin position="336"/>
        <end position="369"/>
    </location>
</feature>
<keyword evidence="4 5" id="KW-0472">Membrane</keyword>
<dbReference type="Pfam" id="PF00916">
    <property type="entry name" value="Sulfate_transp"/>
    <property type="match status" value="1"/>
</dbReference>
<evidence type="ECO:0000256" key="1">
    <source>
        <dbReference type="ARBA" id="ARBA00004141"/>
    </source>
</evidence>
<evidence type="ECO:0000256" key="5">
    <source>
        <dbReference type="SAM" id="Phobius"/>
    </source>
</evidence>
<feature type="domain" description="SLC26A/SulP transporter" evidence="6">
    <location>
        <begin position="8"/>
        <end position="386"/>
    </location>
</feature>
<feature type="transmembrane region" description="Helical" evidence="5">
    <location>
        <begin position="194"/>
        <end position="212"/>
    </location>
</feature>
<dbReference type="GO" id="GO:0016020">
    <property type="term" value="C:membrane"/>
    <property type="evidence" value="ECO:0007669"/>
    <property type="project" value="UniProtKB-SubCell"/>
</dbReference>
<feature type="transmembrane region" description="Helical" evidence="5">
    <location>
        <begin position="302"/>
        <end position="324"/>
    </location>
</feature>
<dbReference type="EMBL" id="CP030850">
    <property type="protein sequence ID" value="AXE20067.1"/>
    <property type="molecule type" value="Genomic_DNA"/>
</dbReference>
<dbReference type="InterPro" id="IPR001902">
    <property type="entry name" value="SLC26A/SulP_fam"/>
</dbReference>
<dbReference type="KEGG" id="run:DR864_21095"/>
<feature type="transmembrane region" description="Helical" evidence="5">
    <location>
        <begin position="37"/>
        <end position="54"/>
    </location>
</feature>
<dbReference type="OrthoDB" id="9769739at2"/>
<protein>
    <submittedName>
        <fullName evidence="7">SulP family inorganic anion transporter</fullName>
    </submittedName>
</protein>
<proteinExistence type="predicted"/>
<feature type="transmembrane region" description="Helical" evidence="5">
    <location>
        <begin position="84"/>
        <end position="102"/>
    </location>
</feature>
<keyword evidence="3 5" id="KW-1133">Transmembrane helix</keyword>
<feature type="transmembrane region" description="Helical" evidence="5">
    <location>
        <begin position="257"/>
        <end position="281"/>
    </location>
</feature>
<gene>
    <name evidence="7" type="ORF">DR864_21095</name>
</gene>
<evidence type="ECO:0000313" key="7">
    <source>
        <dbReference type="EMBL" id="AXE20067.1"/>
    </source>
</evidence>
<dbReference type="RefSeq" id="WP_114068833.1">
    <property type="nucleotide sequence ID" value="NZ_CP030850.1"/>
</dbReference>
<evidence type="ECO:0000256" key="2">
    <source>
        <dbReference type="ARBA" id="ARBA00022692"/>
    </source>
</evidence>
<keyword evidence="8" id="KW-1185">Reference proteome</keyword>